<evidence type="ECO:0000313" key="8">
    <source>
        <dbReference type="EMBL" id="KAG9250240.1"/>
    </source>
</evidence>
<keyword evidence="5" id="KW-0175">Coiled coil</keyword>
<dbReference type="PROSITE" id="PS50600">
    <property type="entry name" value="ULP_PROTEASE"/>
    <property type="match status" value="1"/>
</dbReference>
<dbReference type="EMBL" id="MU251281">
    <property type="protein sequence ID" value="KAG9250240.1"/>
    <property type="molecule type" value="Genomic_DNA"/>
</dbReference>
<evidence type="ECO:0000256" key="2">
    <source>
        <dbReference type="ARBA" id="ARBA00022670"/>
    </source>
</evidence>
<keyword evidence="9" id="KW-1185">Reference proteome</keyword>
<name>A0A9P7ZDY4_9HYPO</name>
<comment type="similarity">
    <text evidence="1">Belongs to the peptidase C48 family.</text>
</comment>
<dbReference type="GO" id="GO:0016926">
    <property type="term" value="P:protein desumoylation"/>
    <property type="evidence" value="ECO:0007669"/>
    <property type="project" value="TreeGrafter"/>
</dbReference>
<organism evidence="8 9">
    <name type="scientific">Emericellopsis atlantica</name>
    <dbReference type="NCBI Taxonomy" id="2614577"/>
    <lineage>
        <taxon>Eukaryota</taxon>
        <taxon>Fungi</taxon>
        <taxon>Dikarya</taxon>
        <taxon>Ascomycota</taxon>
        <taxon>Pezizomycotina</taxon>
        <taxon>Sordariomycetes</taxon>
        <taxon>Hypocreomycetidae</taxon>
        <taxon>Hypocreales</taxon>
        <taxon>Bionectriaceae</taxon>
        <taxon>Emericellopsis</taxon>
    </lineage>
</organism>
<feature type="compositionally biased region" description="Polar residues" evidence="6">
    <location>
        <begin position="20"/>
        <end position="31"/>
    </location>
</feature>
<reference evidence="8" key="1">
    <citation type="journal article" date="2021" name="IMA Fungus">
        <title>Genomic characterization of three marine fungi, including Emericellopsis atlantica sp. nov. with signatures of a generalist lifestyle and marine biomass degradation.</title>
        <authorList>
            <person name="Hagestad O.C."/>
            <person name="Hou L."/>
            <person name="Andersen J.H."/>
            <person name="Hansen E.H."/>
            <person name="Altermark B."/>
            <person name="Li C."/>
            <person name="Kuhnert E."/>
            <person name="Cox R.J."/>
            <person name="Crous P.W."/>
            <person name="Spatafora J.W."/>
            <person name="Lail K."/>
            <person name="Amirebrahimi M."/>
            <person name="Lipzen A."/>
            <person name="Pangilinan J."/>
            <person name="Andreopoulos W."/>
            <person name="Hayes R.D."/>
            <person name="Ng V."/>
            <person name="Grigoriev I.V."/>
            <person name="Jackson S.A."/>
            <person name="Sutton T.D.S."/>
            <person name="Dobson A.D.W."/>
            <person name="Rama T."/>
        </authorList>
    </citation>
    <scope>NUCLEOTIDE SEQUENCE</scope>
    <source>
        <strain evidence="8">TS7</strain>
    </source>
</reference>
<evidence type="ECO:0000256" key="3">
    <source>
        <dbReference type="ARBA" id="ARBA00022801"/>
    </source>
</evidence>
<dbReference type="RefSeq" id="XP_046114164.1">
    <property type="nucleotide sequence ID" value="XM_046259618.1"/>
</dbReference>
<evidence type="ECO:0000256" key="4">
    <source>
        <dbReference type="ARBA" id="ARBA00022807"/>
    </source>
</evidence>
<dbReference type="Proteomes" id="UP000887229">
    <property type="component" value="Unassembled WGS sequence"/>
</dbReference>
<dbReference type="Pfam" id="PF02902">
    <property type="entry name" value="Peptidase_C48"/>
    <property type="match status" value="1"/>
</dbReference>
<evidence type="ECO:0000313" key="9">
    <source>
        <dbReference type="Proteomes" id="UP000887229"/>
    </source>
</evidence>
<evidence type="ECO:0000259" key="7">
    <source>
        <dbReference type="PROSITE" id="PS50600"/>
    </source>
</evidence>
<feature type="compositionally biased region" description="Polar residues" evidence="6">
    <location>
        <begin position="155"/>
        <end position="166"/>
    </location>
</feature>
<dbReference type="GO" id="GO:0005634">
    <property type="term" value="C:nucleus"/>
    <property type="evidence" value="ECO:0007669"/>
    <property type="project" value="TreeGrafter"/>
</dbReference>
<proteinExistence type="inferred from homology"/>
<keyword evidence="3" id="KW-0378">Hydrolase</keyword>
<dbReference type="GO" id="GO:0006508">
    <property type="term" value="P:proteolysis"/>
    <property type="evidence" value="ECO:0007669"/>
    <property type="project" value="UniProtKB-KW"/>
</dbReference>
<keyword evidence="2" id="KW-0645">Protease</keyword>
<dbReference type="PANTHER" id="PTHR12606">
    <property type="entry name" value="SENTRIN/SUMO-SPECIFIC PROTEASE"/>
    <property type="match status" value="1"/>
</dbReference>
<dbReference type="GeneID" id="70290521"/>
<accession>A0A9P7ZDY4</accession>
<dbReference type="InterPro" id="IPR038765">
    <property type="entry name" value="Papain-like_cys_pep_sf"/>
</dbReference>
<feature type="compositionally biased region" description="Pro residues" evidence="6">
    <location>
        <begin position="233"/>
        <end position="245"/>
    </location>
</feature>
<feature type="compositionally biased region" description="Polar residues" evidence="6">
    <location>
        <begin position="85"/>
        <end position="94"/>
    </location>
</feature>
<comment type="caution">
    <text evidence="8">The sequence shown here is derived from an EMBL/GenBank/DDBJ whole genome shotgun (WGS) entry which is preliminary data.</text>
</comment>
<dbReference type="InterPro" id="IPR003653">
    <property type="entry name" value="Peptidase_C48_C"/>
</dbReference>
<dbReference type="OrthoDB" id="1939479at2759"/>
<dbReference type="Gene3D" id="3.40.395.10">
    <property type="entry name" value="Adenoviral Proteinase, Chain A"/>
    <property type="match status" value="1"/>
</dbReference>
<dbReference type="PANTHER" id="PTHR12606:SF141">
    <property type="entry name" value="GH15225P-RELATED"/>
    <property type="match status" value="1"/>
</dbReference>
<keyword evidence="4" id="KW-0788">Thiol protease</keyword>
<evidence type="ECO:0000256" key="5">
    <source>
        <dbReference type="SAM" id="Coils"/>
    </source>
</evidence>
<protein>
    <recommendedName>
        <fullName evidence="7">Ubiquitin-like protease family profile domain-containing protein</fullName>
    </recommendedName>
</protein>
<dbReference type="AlphaFoldDB" id="A0A9P7ZDY4"/>
<feature type="coiled-coil region" evidence="5">
    <location>
        <begin position="315"/>
        <end position="364"/>
    </location>
</feature>
<dbReference type="SUPFAM" id="SSF54001">
    <property type="entry name" value="Cysteine proteinases"/>
    <property type="match status" value="1"/>
</dbReference>
<gene>
    <name evidence="8" type="ORF">F5Z01DRAFT_420568</name>
</gene>
<dbReference type="GO" id="GO:0016929">
    <property type="term" value="F:deSUMOylase activity"/>
    <property type="evidence" value="ECO:0007669"/>
    <property type="project" value="TreeGrafter"/>
</dbReference>
<feature type="domain" description="Ubiquitin-like protease family profile" evidence="7">
    <location>
        <begin position="409"/>
        <end position="581"/>
    </location>
</feature>
<evidence type="ECO:0000256" key="6">
    <source>
        <dbReference type="SAM" id="MobiDB-lite"/>
    </source>
</evidence>
<evidence type="ECO:0000256" key="1">
    <source>
        <dbReference type="ARBA" id="ARBA00005234"/>
    </source>
</evidence>
<sequence>MEYITGIVTTGTRWVASNLPIPTSNASTPSKASKRDAAPTTVAHQQSDSPGKGLNSRHSYFNLPQRHSKRHIDSPERKDCKRLRSSSTAMQSPLTTRRHHHAHGTAPGVSRLSLSPRGLRKRASFTRVPPGKSSASHRLVGARSGLLSPEPEDNIPTTQHVGSDEQSAPGHQHSAKEQQPLSLLAGLEISTSSRRPTPPEEDALLRESTPHPVGAYPETPAPFRETTPSDATPVPPEPPKIPSFPRPTYTGKANRWEFLEFCKKYEEEQRRVYEEIVPPVAPSKRPTLKDCLDELRKPIAWDDLAKRPYDRLSILSEAELRRILEEKEQKEIEEQLQREQQAAKEAEERRLREAKERLRKEQELLALTGGLRAPKAQFISPLSDDWTKRAHETIRAPGGKVLAQTAENTGLQQHDFARVVPPTVWLNDEIVNGALLWLEQAINSAAGITNVKTQTRKTLVLSSFFFPNLQKKGPLNTQRPLGRKGVKKENFLDIDSIFMPICEHSHWTLIVVRPQKRTVSHMDSMSPHGNKKYTNLTMAWVKDMLKEKFEEDEWKVVTHEAPRQTNGWDCGVHTITNAMCLALGLNPIDTYTSDEMPLQRLRIASILLNKGFEGEFSLSAY</sequence>
<feature type="region of interest" description="Disordered" evidence="6">
    <location>
        <begin position="17"/>
        <end position="248"/>
    </location>
</feature>